<comment type="caution">
    <text evidence="3">The sequence shown here is derived from an EMBL/GenBank/DDBJ whole genome shotgun (WGS) entry which is preliminary data.</text>
</comment>
<accession>A0ABV6SGH0</accession>
<dbReference type="Proteomes" id="UP001589891">
    <property type="component" value="Unassembled WGS sequence"/>
</dbReference>
<gene>
    <name evidence="3" type="ORF">ACFFGX_00720</name>
</gene>
<dbReference type="InterPro" id="IPR035093">
    <property type="entry name" value="RelE/ParE_toxin_dom_sf"/>
</dbReference>
<feature type="compositionally biased region" description="Basic and acidic residues" evidence="2">
    <location>
        <begin position="10"/>
        <end position="20"/>
    </location>
</feature>
<protein>
    <submittedName>
        <fullName evidence="3">Type II toxin-antitoxin system YafQ family toxin</fullName>
    </submittedName>
</protein>
<reference evidence="3 4" key="1">
    <citation type="submission" date="2024-09" db="EMBL/GenBank/DDBJ databases">
        <authorList>
            <person name="Sun Q."/>
            <person name="Mori K."/>
        </authorList>
    </citation>
    <scope>NUCLEOTIDE SEQUENCE [LARGE SCALE GENOMIC DNA]</scope>
    <source>
        <strain evidence="3 4">NCAIM B.01794</strain>
    </source>
</reference>
<evidence type="ECO:0000256" key="2">
    <source>
        <dbReference type="SAM" id="MobiDB-lite"/>
    </source>
</evidence>
<proteinExistence type="predicted"/>
<evidence type="ECO:0000313" key="4">
    <source>
        <dbReference type="Proteomes" id="UP001589891"/>
    </source>
</evidence>
<feature type="region of interest" description="Disordered" evidence="2">
    <location>
        <begin position="1"/>
        <end position="23"/>
    </location>
</feature>
<name>A0ABV6SGH0_AZOPA</name>
<dbReference type="EMBL" id="JBHLSS010000003">
    <property type="protein sequence ID" value="MFC0708191.1"/>
    <property type="molecule type" value="Genomic_DNA"/>
</dbReference>
<dbReference type="NCBIfam" id="TIGR02385">
    <property type="entry name" value="RelE_StbE"/>
    <property type="match status" value="1"/>
</dbReference>
<dbReference type="Pfam" id="PF15738">
    <property type="entry name" value="YafQ_toxin"/>
    <property type="match status" value="1"/>
</dbReference>
<dbReference type="PIRSF" id="PIRSF006156">
    <property type="entry name" value="YafQ"/>
    <property type="match status" value="1"/>
</dbReference>
<dbReference type="SUPFAM" id="SSF143011">
    <property type="entry name" value="RelE-like"/>
    <property type="match status" value="1"/>
</dbReference>
<sequence length="93" mass="10764">MRKIKQTSQFKHDLQREAKGQHQATLEDDLLPVIEALAKDRPPNVLHRDHALTGNWVDHRDCHIKTDLVLLYRKPDDETLQLVRLGSHSELGL</sequence>
<evidence type="ECO:0000313" key="3">
    <source>
        <dbReference type="EMBL" id="MFC0708191.1"/>
    </source>
</evidence>
<dbReference type="PANTHER" id="PTHR40588">
    <property type="entry name" value="MRNA INTERFERASE TOXIN YAFQ"/>
    <property type="match status" value="1"/>
</dbReference>
<dbReference type="Gene3D" id="3.30.2310.20">
    <property type="entry name" value="RelE-like"/>
    <property type="match status" value="1"/>
</dbReference>
<dbReference type="InterPro" id="IPR007712">
    <property type="entry name" value="RelE/ParE_toxin"/>
</dbReference>
<dbReference type="RefSeq" id="WP_376941919.1">
    <property type="nucleotide sequence ID" value="NZ_CP171449.1"/>
</dbReference>
<organism evidence="3 4">
    <name type="scientific">Azorhizophilus paspali</name>
    <name type="common">Azotobacter paspali</name>
    <dbReference type="NCBI Taxonomy" id="69963"/>
    <lineage>
        <taxon>Bacteria</taxon>
        <taxon>Pseudomonadati</taxon>
        <taxon>Pseudomonadota</taxon>
        <taxon>Gammaproteobacteria</taxon>
        <taxon>Pseudomonadales</taxon>
        <taxon>Pseudomonadaceae</taxon>
        <taxon>Azorhizophilus</taxon>
    </lineage>
</organism>
<keyword evidence="4" id="KW-1185">Reference proteome</keyword>
<keyword evidence="1" id="KW-1277">Toxin-antitoxin system</keyword>
<dbReference type="InterPro" id="IPR004386">
    <property type="entry name" value="Toxin_YafQ-like"/>
</dbReference>
<evidence type="ECO:0000256" key="1">
    <source>
        <dbReference type="ARBA" id="ARBA00022649"/>
    </source>
</evidence>
<dbReference type="PANTHER" id="PTHR40588:SF1">
    <property type="entry name" value="MRNA INTERFERASE TOXIN YAFQ"/>
    <property type="match status" value="1"/>
</dbReference>